<dbReference type="InterPro" id="IPR022742">
    <property type="entry name" value="Hydrolase_4"/>
</dbReference>
<dbReference type="InterPro" id="IPR051044">
    <property type="entry name" value="MAG_DAG_Lipase"/>
</dbReference>
<keyword evidence="3" id="KW-1185">Reference proteome</keyword>
<dbReference type="Gene3D" id="3.40.50.1820">
    <property type="entry name" value="alpha/beta hydrolase"/>
    <property type="match status" value="1"/>
</dbReference>
<reference evidence="2" key="1">
    <citation type="submission" date="2022-07" db="EMBL/GenBank/DDBJ databases">
        <title>Enhanced cultured diversity of the mouse gut microbiota enables custom-made synthetic communities.</title>
        <authorList>
            <person name="Afrizal A."/>
        </authorList>
    </citation>
    <scope>NUCLEOTIDE SEQUENCE</scope>
    <source>
        <strain evidence="2">DSM 29482</strain>
    </source>
</reference>
<dbReference type="EMBL" id="JANJZL010000002">
    <property type="protein sequence ID" value="MCR2043252.1"/>
    <property type="molecule type" value="Genomic_DNA"/>
</dbReference>
<comment type="caution">
    <text evidence="2">The sequence shown here is derived from an EMBL/GenBank/DDBJ whole genome shotgun (WGS) entry which is preliminary data.</text>
</comment>
<evidence type="ECO:0000259" key="1">
    <source>
        <dbReference type="Pfam" id="PF12146"/>
    </source>
</evidence>
<evidence type="ECO:0000313" key="2">
    <source>
        <dbReference type="EMBL" id="MCR2043252.1"/>
    </source>
</evidence>
<accession>A0A9X2ME06</accession>
<evidence type="ECO:0000313" key="3">
    <source>
        <dbReference type="Proteomes" id="UP001142078"/>
    </source>
</evidence>
<organism evidence="2 3">
    <name type="scientific">Anaerosalibacter massiliensis</name>
    <dbReference type="NCBI Taxonomy" id="1347392"/>
    <lineage>
        <taxon>Bacteria</taxon>
        <taxon>Bacillati</taxon>
        <taxon>Bacillota</taxon>
        <taxon>Tissierellia</taxon>
        <taxon>Tissierellales</taxon>
        <taxon>Sporanaerobacteraceae</taxon>
        <taxon>Anaerosalibacter</taxon>
    </lineage>
</organism>
<dbReference type="RefSeq" id="WP_257490213.1">
    <property type="nucleotide sequence ID" value="NZ_JANJZL010000002.1"/>
</dbReference>
<dbReference type="PANTHER" id="PTHR11614">
    <property type="entry name" value="PHOSPHOLIPASE-RELATED"/>
    <property type="match status" value="1"/>
</dbReference>
<dbReference type="SUPFAM" id="SSF53474">
    <property type="entry name" value="alpha/beta-Hydrolases"/>
    <property type="match status" value="1"/>
</dbReference>
<dbReference type="AlphaFoldDB" id="A0A9X2ME06"/>
<gene>
    <name evidence="2" type="ORF">NSA23_03875</name>
</gene>
<name>A0A9X2ME06_9FIRM</name>
<dbReference type="Pfam" id="PF12146">
    <property type="entry name" value="Hydrolase_4"/>
    <property type="match status" value="1"/>
</dbReference>
<feature type="domain" description="Serine aminopeptidase S33" evidence="1">
    <location>
        <begin position="29"/>
        <end position="292"/>
    </location>
</feature>
<dbReference type="InterPro" id="IPR029058">
    <property type="entry name" value="AB_hydrolase_fold"/>
</dbReference>
<protein>
    <submittedName>
        <fullName evidence="2">Lysophospholipase</fullName>
    </submittedName>
</protein>
<sequence>MKVENLKFKSSDDMEIFYKKWIPNDKRDIRACIQISHGMAEHIKRYDEFAKVLVEQGFVVYGNDHRGHGKTAEELENIGYFADENGWDKVVDDMYTLTRIIKNDYEDIPIFIFSHSMGSFLTRRYIQLYGDELKGVILSGTGGDPGIAGSIGIRIAKGEIRKNGSRAKSSKLNKLSFGNFNKKFEPVKTEFDWLTRDESEVDKYIEDPYCGDIFTCGFFYDMLSGLKKLNKKENINNIPKDLPILFISGDMDPVGNNTKGVLQAYNSYKNAGIVDIDYKFYPNARHELLNELNKEDVHKDIIAWIEAKLSLKEQLTE</sequence>
<proteinExistence type="predicted"/>
<dbReference type="Proteomes" id="UP001142078">
    <property type="component" value="Unassembled WGS sequence"/>
</dbReference>